<keyword evidence="3" id="KW-1185">Reference proteome</keyword>
<reference evidence="2 3" key="1">
    <citation type="submission" date="2024-11" db="EMBL/GenBank/DDBJ databases">
        <title>Adaptive evolution of stress response genes in parasites aligns with host niche diversity.</title>
        <authorList>
            <person name="Hahn C."/>
            <person name="Resl P."/>
        </authorList>
    </citation>
    <scope>NUCLEOTIDE SEQUENCE [LARGE SCALE GENOMIC DNA]</scope>
    <source>
        <strain evidence="2">EGGRZ-B1_66</strain>
        <tissue evidence="2">Body</tissue>
    </source>
</reference>
<evidence type="ECO:0000313" key="2">
    <source>
        <dbReference type="EMBL" id="KAL3312305.1"/>
    </source>
</evidence>
<feature type="coiled-coil region" evidence="1">
    <location>
        <begin position="58"/>
        <end position="197"/>
    </location>
</feature>
<sequence length="219" mass="25089">MSLQETSPPTVALGFEQCWIRTLMPANRSKAKDSQVQVRRMAPVEREVALGASEESFAAVLEAKIQQLVQRNQNLVEHSEQMRNEQLRLLKRSKESEISIAELEAEQSGLRRLQLEAIAKIGDQERRLAEALREKEALQQRMQEMDVETRALSEMVQSARNELRLAKERTKEKDSTIAEFQRQLDEAKNVQQQQANKLGKFHDLAEMLGSLASNKENKH</sequence>
<gene>
    <name evidence="2" type="ORF">Ciccas_009109</name>
</gene>
<organism evidence="2 3">
    <name type="scientific">Cichlidogyrus casuarinus</name>
    <dbReference type="NCBI Taxonomy" id="1844966"/>
    <lineage>
        <taxon>Eukaryota</taxon>
        <taxon>Metazoa</taxon>
        <taxon>Spiralia</taxon>
        <taxon>Lophotrochozoa</taxon>
        <taxon>Platyhelminthes</taxon>
        <taxon>Monogenea</taxon>
        <taxon>Monopisthocotylea</taxon>
        <taxon>Dactylogyridea</taxon>
        <taxon>Ancyrocephalidae</taxon>
        <taxon>Cichlidogyrus</taxon>
    </lineage>
</organism>
<evidence type="ECO:0000256" key="1">
    <source>
        <dbReference type="SAM" id="Coils"/>
    </source>
</evidence>
<keyword evidence="1" id="KW-0175">Coiled coil</keyword>
<accession>A0ABD2PY08</accession>
<comment type="caution">
    <text evidence="2">The sequence shown here is derived from an EMBL/GenBank/DDBJ whole genome shotgun (WGS) entry which is preliminary data.</text>
</comment>
<dbReference type="EMBL" id="JBJKFK010001755">
    <property type="protein sequence ID" value="KAL3312305.1"/>
    <property type="molecule type" value="Genomic_DNA"/>
</dbReference>
<evidence type="ECO:0000313" key="3">
    <source>
        <dbReference type="Proteomes" id="UP001626550"/>
    </source>
</evidence>
<dbReference type="Proteomes" id="UP001626550">
    <property type="component" value="Unassembled WGS sequence"/>
</dbReference>
<protein>
    <submittedName>
        <fullName evidence="2">Uncharacterized protein</fullName>
    </submittedName>
</protein>
<name>A0ABD2PY08_9PLAT</name>
<dbReference type="AlphaFoldDB" id="A0ABD2PY08"/>
<proteinExistence type="predicted"/>